<dbReference type="InterPro" id="IPR013320">
    <property type="entry name" value="ConA-like_dom_sf"/>
</dbReference>
<feature type="domain" description="Metalloenzyme" evidence="1">
    <location>
        <begin position="153"/>
        <end position="234"/>
    </location>
</feature>
<dbReference type="SUPFAM" id="SSF53649">
    <property type="entry name" value="Alkaline phosphatase-like"/>
    <property type="match status" value="1"/>
</dbReference>
<sequence length="589" mass="63787">MNILNTIMKLRYGLLCGVVGIGLLSSCNKDFASKLNFDEQPSTNKIQGTSYKIAYLVVEGGVGMIASQQASDIGTMPTLGDLSTHAMVSWNGVSAANGDDMTAYADLLTGVEYAKHKVNTTGGSNGLAKYPTLFKYIGDNTDSRMAFISSNNSLAALVKSTDVDNYALQNTDVEVTAKAVEELKRDDAGLVVATFKNVDVVGKASGYGSNAYIAALGDFDKQLKSIVETIEDRKSYSNEKWLIIVTSTKGGGYVLPPDQNDGSIFAQPARNNFVLIYNPQFAFKSYERMQTVDPAWVSSAVKYSESSGAAALPVDRATLYNFGKGADAGDYTIQLKLKVHEMAGRNGKAGTPQNGVIFGKMKNSANFPLGWSMTYNGGSGWRFIGNASGGANYAADGGAFDLDTWYTLTVKIYKSGADRVVKLFRNGVLRSTVTNFAARDLSSNDPLQMGFQEGSYGTNSGFVHSIADVRIYKAAIPDDVIAAISCSTMPVPSSPFYTNLIGYWPANDGGMVLKDKSGNKRDFDMTGTYVWNSFSERSSSLCPTLPDNPEQYVIRSVDVPRLIYAWFNFSGIDRFDLDAQVWNPIFVNP</sequence>
<dbReference type="SUPFAM" id="SSF49899">
    <property type="entry name" value="Concanavalin A-like lectins/glucanases"/>
    <property type="match status" value="1"/>
</dbReference>
<evidence type="ECO:0000259" key="1">
    <source>
        <dbReference type="Pfam" id="PF01676"/>
    </source>
</evidence>
<dbReference type="InterPro" id="IPR017850">
    <property type="entry name" value="Alkaline_phosphatase_core_sf"/>
</dbReference>
<proteinExistence type="predicted"/>
<reference evidence="3" key="1">
    <citation type="submission" date="2017-02" db="EMBL/GenBank/DDBJ databases">
        <authorList>
            <person name="Varghese N."/>
            <person name="Submissions S."/>
        </authorList>
    </citation>
    <scope>NUCLEOTIDE SEQUENCE [LARGE SCALE GENOMIC DNA]</scope>
    <source>
        <strain evidence="3">DSM 24091</strain>
    </source>
</reference>
<dbReference type="EMBL" id="FUZF01000003">
    <property type="protein sequence ID" value="SKB54608.1"/>
    <property type="molecule type" value="Genomic_DNA"/>
</dbReference>
<keyword evidence="3" id="KW-1185">Reference proteome</keyword>
<dbReference type="InterPro" id="IPR006124">
    <property type="entry name" value="Metalloenzyme"/>
</dbReference>
<dbReference type="GO" id="GO:0005975">
    <property type="term" value="P:carbohydrate metabolic process"/>
    <property type="evidence" value="ECO:0007669"/>
    <property type="project" value="UniProtKB-ARBA"/>
</dbReference>
<protein>
    <submittedName>
        <fullName evidence="2">Metalloenzyme superfamily protein</fullName>
    </submittedName>
</protein>
<evidence type="ECO:0000313" key="2">
    <source>
        <dbReference type="EMBL" id="SKB54608.1"/>
    </source>
</evidence>
<accession>A0A1T5C517</accession>
<gene>
    <name evidence="2" type="ORF">SAMN05660841_01136</name>
</gene>
<dbReference type="OrthoDB" id="279982at2"/>
<dbReference type="Gene3D" id="2.60.120.200">
    <property type="match status" value="1"/>
</dbReference>
<dbReference type="STRING" id="1513896.SAMN05660841_01136"/>
<dbReference type="Gene3D" id="3.40.720.10">
    <property type="entry name" value="Alkaline Phosphatase, subunit A"/>
    <property type="match status" value="1"/>
</dbReference>
<dbReference type="Pfam" id="PF01676">
    <property type="entry name" value="Metalloenzyme"/>
    <property type="match status" value="1"/>
</dbReference>
<organism evidence="2 3">
    <name type="scientific">Sphingobacterium nematocida</name>
    <dbReference type="NCBI Taxonomy" id="1513896"/>
    <lineage>
        <taxon>Bacteria</taxon>
        <taxon>Pseudomonadati</taxon>
        <taxon>Bacteroidota</taxon>
        <taxon>Sphingobacteriia</taxon>
        <taxon>Sphingobacteriales</taxon>
        <taxon>Sphingobacteriaceae</taxon>
        <taxon>Sphingobacterium</taxon>
    </lineage>
</organism>
<dbReference type="GO" id="GO:0046872">
    <property type="term" value="F:metal ion binding"/>
    <property type="evidence" value="ECO:0007669"/>
    <property type="project" value="InterPro"/>
</dbReference>
<name>A0A1T5C517_9SPHI</name>
<evidence type="ECO:0000313" key="3">
    <source>
        <dbReference type="Proteomes" id="UP000190150"/>
    </source>
</evidence>
<dbReference type="RefSeq" id="WP_079642026.1">
    <property type="nucleotide sequence ID" value="NZ_FUZF01000003.1"/>
</dbReference>
<dbReference type="GO" id="GO:0004553">
    <property type="term" value="F:hydrolase activity, hydrolyzing O-glycosyl compounds"/>
    <property type="evidence" value="ECO:0007669"/>
    <property type="project" value="UniProtKB-ARBA"/>
</dbReference>
<dbReference type="AlphaFoldDB" id="A0A1T5C517"/>
<dbReference type="Proteomes" id="UP000190150">
    <property type="component" value="Unassembled WGS sequence"/>
</dbReference>
<dbReference type="Pfam" id="PF13385">
    <property type="entry name" value="Laminin_G_3"/>
    <property type="match status" value="1"/>
</dbReference>